<dbReference type="PROSITE" id="PS50082">
    <property type="entry name" value="WD_REPEATS_2"/>
    <property type="match status" value="2"/>
</dbReference>
<dbReference type="InterPro" id="IPR001680">
    <property type="entry name" value="WD40_rpt"/>
</dbReference>
<dbReference type="InterPro" id="IPR036322">
    <property type="entry name" value="WD40_repeat_dom_sf"/>
</dbReference>
<keyword evidence="10" id="KW-1185">Reference proteome</keyword>
<evidence type="ECO:0000313" key="10">
    <source>
        <dbReference type="Proteomes" id="UP000660262"/>
    </source>
</evidence>
<evidence type="ECO:0000313" key="9">
    <source>
        <dbReference type="EMBL" id="GHP02208.1"/>
    </source>
</evidence>
<comment type="caution">
    <text evidence="9">The sequence shown here is derived from an EMBL/GenBank/DDBJ whole genome shotgun (WGS) entry which is preliminary data.</text>
</comment>
<evidence type="ECO:0000256" key="1">
    <source>
        <dbReference type="ARBA" id="ARBA00004324"/>
    </source>
</evidence>
<sequence>MISGLSLISGLGLRSAAATIHTASRSRSMASPASSTLVPSTSVVRIVEQFLLENNLTKSFEALKEESAVALNAVPGDSVKYALVMNQASASTLDESALAPLLASSSSVFSDVLNGRLDRVLTALAKCELTPTLAVNLYTQVLLELLELKDAQSARMLLRQTRALGQHMKTTQPKQYTRLDQLISRSAALTPADIYGETTRDARRRALVCALAKEVRVVAPGRLLDAVGNGIKYLRVTGRMYELVDATSSRKRTRLAAAADDTPPPPVGWDLLLNTELSPAAKAARRGDGDGGELPAISHANGAHSQSIKFGTDSYPTCASYSPDGFFIATGSSDGFVEIWDARTCKLATSLDYQKRDEMLAHNARITCVAFSRDGELLASGDASGTLKVWRVASGRCLRKWEAVHGDGQPIRAAEFAEEASAASTTEGDASASASASATLAIVSAGGGPGGAGEGAAKLLGLRGGATMREYHISHASSARLRVDGSPCAVCRLPGGLLAVGTTDGCISIYKSQSGEHVRTFAVPQYREGEPRPAVVHLSSYPPRLTLSGVAQAQALLLVGSKSTRVHLFDARTGVVVRDWRAPGEDKNAVPDIDSLGAAVDAKGELKVGSLVASAAKAARIPHFVTFAVSARGRHLYVLDEAGALLCYELASGTGDSLLASVKGSRDEPVAAVVGAVESGRTATGCISHPVDDVLTTLSDDGSGLKVWRAS</sequence>
<evidence type="ECO:0000256" key="6">
    <source>
        <dbReference type="ARBA" id="ARBA00025801"/>
    </source>
</evidence>
<comment type="similarity">
    <text evidence="6">Belongs to the WD repeat SMU1 family.</text>
</comment>
<dbReference type="Pfam" id="PF00400">
    <property type="entry name" value="WD40"/>
    <property type="match status" value="2"/>
</dbReference>
<keyword evidence="4" id="KW-0677">Repeat</keyword>
<feature type="repeat" description="WD" evidence="8">
    <location>
        <begin position="317"/>
        <end position="350"/>
    </location>
</feature>
<accession>A0A830H6G3</accession>
<dbReference type="SUPFAM" id="SSF50978">
    <property type="entry name" value="WD40 repeat-like"/>
    <property type="match status" value="1"/>
</dbReference>
<dbReference type="InterPro" id="IPR045184">
    <property type="entry name" value="SMU1"/>
</dbReference>
<evidence type="ECO:0000256" key="7">
    <source>
        <dbReference type="ARBA" id="ARBA00026184"/>
    </source>
</evidence>
<dbReference type="Proteomes" id="UP000660262">
    <property type="component" value="Unassembled WGS sequence"/>
</dbReference>
<comment type="subcellular location">
    <subcellularLocation>
        <location evidence="1">Nucleus speckle</location>
    </subcellularLocation>
</comment>
<reference evidence="9" key="1">
    <citation type="submission" date="2020-10" db="EMBL/GenBank/DDBJ databases">
        <title>Unveiling of a novel bifunctional photoreceptor, Dualchrome1, isolated from a cosmopolitan green alga.</title>
        <authorList>
            <person name="Suzuki S."/>
            <person name="Kawachi M."/>
        </authorList>
    </citation>
    <scope>NUCLEOTIDE SEQUENCE</scope>
    <source>
        <strain evidence="9">NIES 2893</strain>
    </source>
</reference>
<dbReference type="PROSITE" id="PS50896">
    <property type="entry name" value="LISH"/>
    <property type="match status" value="1"/>
</dbReference>
<dbReference type="InterPro" id="IPR015943">
    <property type="entry name" value="WD40/YVTN_repeat-like_dom_sf"/>
</dbReference>
<organism evidence="9 10">
    <name type="scientific">Pycnococcus provasolii</name>
    <dbReference type="NCBI Taxonomy" id="41880"/>
    <lineage>
        <taxon>Eukaryota</taxon>
        <taxon>Viridiplantae</taxon>
        <taxon>Chlorophyta</taxon>
        <taxon>Pseudoscourfieldiophyceae</taxon>
        <taxon>Pseudoscourfieldiales</taxon>
        <taxon>Pycnococcaceae</taxon>
        <taxon>Pycnococcus</taxon>
    </lineage>
</organism>
<feature type="repeat" description="WD" evidence="8">
    <location>
        <begin position="359"/>
        <end position="400"/>
    </location>
</feature>
<dbReference type="PANTHER" id="PTHR22848">
    <property type="entry name" value="WD40 REPEAT PROTEIN"/>
    <property type="match status" value="1"/>
</dbReference>
<dbReference type="PROSITE" id="PS00678">
    <property type="entry name" value="WD_REPEATS_1"/>
    <property type="match status" value="1"/>
</dbReference>
<evidence type="ECO:0000256" key="2">
    <source>
        <dbReference type="ARBA" id="ARBA00022574"/>
    </source>
</evidence>
<proteinExistence type="inferred from homology"/>
<protein>
    <recommendedName>
        <fullName evidence="7">WD40 repeat-containing protein SMU1</fullName>
    </recommendedName>
</protein>
<evidence type="ECO:0000256" key="4">
    <source>
        <dbReference type="ARBA" id="ARBA00022737"/>
    </source>
</evidence>
<dbReference type="Gene3D" id="2.130.10.10">
    <property type="entry name" value="YVTN repeat-like/Quinoprotein amine dehydrogenase"/>
    <property type="match status" value="2"/>
</dbReference>
<gene>
    <name evidence="9" type="ORF">PPROV_000096400</name>
</gene>
<evidence type="ECO:0000256" key="8">
    <source>
        <dbReference type="PROSITE-ProRule" id="PRU00221"/>
    </source>
</evidence>
<evidence type="ECO:0000256" key="5">
    <source>
        <dbReference type="ARBA" id="ARBA00023187"/>
    </source>
</evidence>
<dbReference type="GO" id="GO:0000398">
    <property type="term" value="P:mRNA splicing, via spliceosome"/>
    <property type="evidence" value="ECO:0007669"/>
    <property type="project" value="InterPro"/>
</dbReference>
<keyword evidence="3" id="KW-0507">mRNA processing</keyword>
<dbReference type="PROSITE" id="PS50294">
    <property type="entry name" value="WD_REPEATS_REGION"/>
    <property type="match status" value="2"/>
</dbReference>
<keyword evidence="5" id="KW-0508">mRNA splicing</keyword>
<dbReference type="GO" id="GO:0016607">
    <property type="term" value="C:nuclear speck"/>
    <property type="evidence" value="ECO:0007669"/>
    <property type="project" value="UniProtKB-SubCell"/>
</dbReference>
<dbReference type="AlphaFoldDB" id="A0A830H6G3"/>
<dbReference type="InterPro" id="IPR006594">
    <property type="entry name" value="LisH"/>
</dbReference>
<dbReference type="OrthoDB" id="538223at2759"/>
<name>A0A830H6G3_9CHLO</name>
<evidence type="ECO:0000256" key="3">
    <source>
        <dbReference type="ARBA" id="ARBA00022664"/>
    </source>
</evidence>
<keyword evidence="2 8" id="KW-0853">WD repeat</keyword>
<dbReference type="InterPro" id="IPR019775">
    <property type="entry name" value="WD40_repeat_CS"/>
</dbReference>
<dbReference type="EMBL" id="BNJQ01000003">
    <property type="protein sequence ID" value="GHP02208.1"/>
    <property type="molecule type" value="Genomic_DNA"/>
</dbReference>
<dbReference type="SMART" id="SM00320">
    <property type="entry name" value="WD40"/>
    <property type="match status" value="3"/>
</dbReference>